<feature type="domain" description="DNA-binding protein H-NS-like C-terminal" evidence="5">
    <location>
        <begin position="59"/>
        <end position="98"/>
    </location>
</feature>
<comment type="similarity">
    <text evidence="2">Belongs to the histone-like protein H-NS family.</text>
</comment>
<sequence>MATYRELLAQRNALDEQMAEARQAEVGAAIGQIRELMTQYELTVDDLAPRRRGRPKGAAAEKSTVAPKYLDPKTGATWSGRGRAPAWIAGKKRDRFLIAE</sequence>
<evidence type="ECO:0000313" key="7">
    <source>
        <dbReference type="Proteomes" id="UP000177515"/>
    </source>
</evidence>
<evidence type="ECO:0000256" key="4">
    <source>
        <dbReference type="ARBA" id="ARBA00023125"/>
    </source>
</evidence>
<geneLocation type="plasmid" evidence="6 7">
    <name>unnamed1</name>
</geneLocation>
<dbReference type="EMBL" id="CP017756">
    <property type="protein sequence ID" value="AOZ11131.1"/>
    <property type="molecule type" value="Genomic_DNA"/>
</dbReference>
<proteinExistence type="inferred from homology"/>
<dbReference type="SMART" id="SM00528">
    <property type="entry name" value="HNS"/>
    <property type="match status" value="1"/>
</dbReference>
<dbReference type="Proteomes" id="UP000177515">
    <property type="component" value="Plasmid unnamed1"/>
</dbReference>
<name>A0ABM6FGP5_9BURK</name>
<evidence type="ECO:0000259" key="5">
    <source>
        <dbReference type="SMART" id="SM00528"/>
    </source>
</evidence>
<keyword evidence="6" id="KW-0614">Plasmid</keyword>
<keyword evidence="3" id="KW-0963">Cytoplasm</keyword>
<dbReference type="SUPFAM" id="SSF81273">
    <property type="entry name" value="H-NS histone-like proteins"/>
    <property type="match status" value="1"/>
</dbReference>
<dbReference type="InterPro" id="IPR027444">
    <property type="entry name" value="H-NS_C_dom"/>
</dbReference>
<evidence type="ECO:0000256" key="1">
    <source>
        <dbReference type="ARBA" id="ARBA00004453"/>
    </source>
</evidence>
<evidence type="ECO:0000313" key="6">
    <source>
        <dbReference type="EMBL" id="AOZ11131.1"/>
    </source>
</evidence>
<organism evidence="6 7">
    <name type="scientific">Cupriavidus malaysiensis</name>
    <dbReference type="NCBI Taxonomy" id="367825"/>
    <lineage>
        <taxon>Bacteria</taxon>
        <taxon>Pseudomonadati</taxon>
        <taxon>Pseudomonadota</taxon>
        <taxon>Betaproteobacteria</taxon>
        <taxon>Burkholderiales</taxon>
        <taxon>Burkholderiaceae</taxon>
        <taxon>Cupriavidus</taxon>
    </lineage>
</organism>
<gene>
    <name evidence="6" type="ORF">BKK80_34810</name>
</gene>
<keyword evidence="4 6" id="KW-0238">DNA-binding</keyword>
<dbReference type="PANTHER" id="PTHR38097">
    <property type="match status" value="1"/>
</dbReference>
<keyword evidence="7" id="KW-1185">Reference proteome</keyword>
<dbReference type="Pfam" id="PF00816">
    <property type="entry name" value="Histone_HNS"/>
    <property type="match status" value="1"/>
</dbReference>
<evidence type="ECO:0000256" key="3">
    <source>
        <dbReference type="ARBA" id="ARBA00022490"/>
    </source>
</evidence>
<dbReference type="RefSeq" id="WP_071073706.1">
    <property type="nucleotide sequence ID" value="NZ_CP017756.1"/>
</dbReference>
<protein>
    <submittedName>
        <fullName evidence="6">DNA-binding protein</fullName>
    </submittedName>
</protein>
<evidence type="ECO:0000256" key="2">
    <source>
        <dbReference type="ARBA" id="ARBA00010610"/>
    </source>
</evidence>
<reference evidence="6 7" key="1">
    <citation type="submission" date="2016-10" db="EMBL/GenBank/DDBJ databases">
        <title>Complete genome sequences of three Cupriavidus strains isolated from various Malaysian environments.</title>
        <authorList>
            <person name="Abdullah A.A.-A."/>
            <person name="Shafie N.A.H."/>
            <person name="Lau N.S."/>
        </authorList>
    </citation>
    <scope>NUCLEOTIDE SEQUENCE [LARGE SCALE GENOMIC DNA]</scope>
    <source>
        <strain evidence="6 7">USMAA1020</strain>
        <plasmid evidence="6 7">unnamed1</plasmid>
    </source>
</reference>
<dbReference type="GO" id="GO:0003677">
    <property type="term" value="F:DNA binding"/>
    <property type="evidence" value="ECO:0007669"/>
    <property type="project" value="UniProtKB-KW"/>
</dbReference>
<accession>A0ABM6FGP5</accession>
<comment type="subcellular location">
    <subcellularLocation>
        <location evidence="1">Cytoplasm</location>
        <location evidence="1">Nucleoid</location>
    </subcellularLocation>
</comment>
<dbReference type="PANTHER" id="PTHR38097:SF2">
    <property type="entry name" value="DNA-BINDING PROTEIN STPA"/>
    <property type="match status" value="1"/>
</dbReference>
<dbReference type="Gene3D" id="4.10.430.30">
    <property type="match status" value="1"/>
</dbReference>